<evidence type="ECO:0000313" key="2">
    <source>
        <dbReference type="Proteomes" id="UP000682204"/>
    </source>
</evidence>
<reference evidence="1" key="1">
    <citation type="submission" date="2021-05" db="EMBL/GenBank/DDBJ databases">
        <title>An isolated secondary fermenter in methanogenic hydrocarbon-degrading communities.</title>
        <authorList>
            <person name="Liu Y.-F."/>
            <person name="Liu Z.-l."/>
        </authorList>
    </citation>
    <scope>NUCLEOTIDE SEQUENCE</scope>
    <source>
        <strain evidence="1">L-13</strain>
    </source>
</reference>
<gene>
    <name evidence="1" type="ORF">KIH16_04455</name>
</gene>
<evidence type="ECO:0000313" key="1">
    <source>
        <dbReference type="EMBL" id="QVL37026.1"/>
    </source>
</evidence>
<organism evidence="1 2">
    <name type="scientific">Aminirod propionatiphilus</name>
    <dbReference type="NCBI Taxonomy" id="3415223"/>
    <lineage>
        <taxon>Bacteria</taxon>
        <taxon>Thermotogati</taxon>
        <taxon>Synergistota</taxon>
        <taxon>Synergistia</taxon>
        <taxon>Synergistales</taxon>
        <taxon>Aminiphilaceae</taxon>
        <taxon>Aminirod</taxon>
    </lineage>
</organism>
<accession>A0ACD1DY21</accession>
<sequence>MLVRVTVNCLDRRQAFRRAGEVFDVDPAERTKWMEPVEGAAEKAAPSPSLPDDRPVVDADAIDLTRLTKADLIHVAATRYGLDLSTRMARVDMIAAIEAARNK</sequence>
<proteinExistence type="predicted"/>
<keyword evidence="2" id="KW-1185">Reference proteome</keyword>
<name>A0ACD1DY21_9BACT</name>
<protein>
    <submittedName>
        <fullName evidence="1">Uncharacterized protein</fullName>
    </submittedName>
</protein>
<dbReference type="Proteomes" id="UP000682204">
    <property type="component" value="Chromosome"/>
</dbReference>
<dbReference type="EMBL" id="CP074691">
    <property type="protein sequence ID" value="QVL37026.1"/>
    <property type="molecule type" value="Genomic_DNA"/>
</dbReference>